<reference evidence="3 5" key="1">
    <citation type="journal article" date="2019" name="Sci. Rep.">
        <title>Orb-weaving spider Araneus ventricosus genome elucidates the spidroin gene catalogue.</title>
        <authorList>
            <person name="Kono N."/>
            <person name="Nakamura H."/>
            <person name="Ohtoshi R."/>
            <person name="Moran D.A.P."/>
            <person name="Shinohara A."/>
            <person name="Yoshida Y."/>
            <person name="Fujiwara M."/>
            <person name="Mori M."/>
            <person name="Tomita M."/>
            <person name="Arakawa K."/>
        </authorList>
    </citation>
    <scope>NUCLEOTIDE SEQUENCE [LARGE SCALE GENOMIC DNA]</scope>
</reference>
<feature type="signal peptide" evidence="2">
    <location>
        <begin position="1"/>
        <end position="16"/>
    </location>
</feature>
<name>A0A4Y2VPT9_ARAVE</name>
<accession>A0A4Y2VPT9</accession>
<evidence type="ECO:0000313" key="4">
    <source>
        <dbReference type="EMBL" id="GBO26647.1"/>
    </source>
</evidence>
<sequence length="108" mass="12149">MFLILFVLSFLQMSQIFMSVVKRTNKMSRVGCIAIHMGFRIVKVKVCRNSWYGAGIGVMGLLAIATVIVCRLGRQTPETYPVTEASYDTICTNKINISQCFHHLYGPL</sequence>
<keyword evidence="1" id="KW-1133">Transmembrane helix</keyword>
<dbReference type="EMBL" id="BGPR01049633">
    <property type="protein sequence ID" value="GBO26647.1"/>
    <property type="molecule type" value="Genomic_DNA"/>
</dbReference>
<evidence type="ECO:0000256" key="2">
    <source>
        <dbReference type="SAM" id="SignalP"/>
    </source>
</evidence>
<keyword evidence="1" id="KW-0472">Membrane</keyword>
<feature type="transmembrane region" description="Helical" evidence="1">
    <location>
        <begin position="51"/>
        <end position="70"/>
    </location>
</feature>
<evidence type="ECO:0000256" key="1">
    <source>
        <dbReference type="SAM" id="Phobius"/>
    </source>
</evidence>
<dbReference type="Proteomes" id="UP000499080">
    <property type="component" value="Unassembled WGS sequence"/>
</dbReference>
<comment type="caution">
    <text evidence="3">The sequence shown here is derived from an EMBL/GenBank/DDBJ whole genome shotgun (WGS) entry which is preliminary data.</text>
</comment>
<keyword evidence="5" id="KW-1185">Reference proteome</keyword>
<proteinExistence type="predicted"/>
<keyword evidence="1" id="KW-0812">Transmembrane</keyword>
<evidence type="ECO:0000313" key="3">
    <source>
        <dbReference type="EMBL" id="GBO26641.1"/>
    </source>
</evidence>
<gene>
    <name evidence="4" type="ORF">AVEN_127720_1</name>
    <name evidence="3" type="ORF">AVEN_64253_1</name>
</gene>
<feature type="chain" id="PRO_5036129295" evidence="2">
    <location>
        <begin position="17"/>
        <end position="108"/>
    </location>
</feature>
<protein>
    <submittedName>
        <fullName evidence="3">Uncharacterized protein</fullName>
    </submittedName>
</protein>
<keyword evidence="2" id="KW-0732">Signal</keyword>
<dbReference type="EMBL" id="BGPR01049631">
    <property type="protein sequence ID" value="GBO26641.1"/>
    <property type="molecule type" value="Genomic_DNA"/>
</dbReference>
<organism evidence="3 5">
    <name type="scientific">Araneus ventricosus</name>
    <name type="common">Orbweaver spider</name>
    <name type="synonym">Epeira ventricosa</name>
    <dbReference type="NCBI Taxonomy" id="182803"/>
    <lineage>
        <taxon>Eukaryota</taxon>
        <taxon>Metazoa</taxon>
        <taxon>Ecdysozoa</taxon>
        <taxon>Arthropoda</taxon>
        <taxon>Chelicerata</taxon>
        <taxon>Arachnida</taxon>
        <taxon>Araneae</taxon>
        <taxon>Araneomorphae</taxon>
        <taxon>Entelegynae</taxon>
        <taxon>Araneoidea</taxon>
        <taxon>Araneidae</taxon>
        <taxon>Araneus</taxon>
    </lineage>
</organism>
<evidence type="ECO:0000313" key="5">
    <source>
        <dbReference type="Proteomes" id="UP000499080"/>
    </source>
</evidence>
<dbReference type="AlphaFoldDB" id="A0A4Y2VPT9"/>